<name>A0A7J8JXQ5_MOLMO</name>
<dbReference type="InParanoid" id="A0A7J8JXQ5"/>
<evidence type="ECO:0000313" key="1">
    <source>
        <dbReference type="EMBL" id="KAF6501115.1"/>
    </source>
</evidence>
<dbReference type="AlphaFoldDB" id="A0A7J8JXQ5"/>
<sequence length="198" mass="22146">MLALGPGSTVLTNLLRGLGLALEETRGRDRPRDSQRLFQLLRQRNTKVQLERGVLSSPMTREDPPQVLPQTEAEAEGYGVVCREAESQSKSTTLWPKDCLGHWSNSSPLDPRAFLLPANYTFFKDGPLSYVHVLEGVHRERQGPSVHVLQGGGQCSTKQDYGHMEEQPEDRRHPAQLCRRSKGHQSVCVAQSKLIPLQ</sequence>
<comment type="caution">
    <text evidence="1">The sequence shown here is derived from an EMBL/GenBank/DDBJ whole genome shotgun (WGS) entry which is preliminary data.</text>
</comment>
<dbReference type="Proteomes" id="UP000550707">
    <property type="component" value="Unassembled WGS sequence"/>
</dbReference>
<keyword evidence="2" id="KW-1185">Reference proteome</keyword>
<organism evidence="1 2">
    <name type="scientific">Molossus molossus</name>
    <name type="common">Pallas' mastiff bat</name>
    <name type="synonym">Vespertilio molossus</name>
    <dbReference type="NCBI Taxonomy" id="27622"/>
    <lineage>
        <taxon>Eukaryota</taxon>
        <taxon>Metazoa</taxon>
        <taxon>Chordata</taxon>
        <taxon>Craniata</taxon>
        <taxon>Vertebrata</taxon>
        <taxon>Euteleostomi</taxon>
        <taxon>Mammalia</taxon>
        <taxon>Eutheria</taxon>
        <taxon>Laurasiatheria</taxon>
        <taxon>Chiroptera</taxon>
        <taxon>Yangochiroptera</taxon>
        <taxon>Molossidae</taxon>
        <taxon>Molossus</taxon>
    </lineage>
</organism>
<evidence type="ECO:0000313" key="2">
    <source>
        <dbReference type="Proteomes" id="UP000550707"/>
    </source>
</evidence>
<accession>A0A7J8JXQ5</accession>
<reference evidence="1 2" key="1">
    <citation type="journal article" date="2020" name="Nature">
        <title>Six reference-quality genomes reveal evolution of bat adaptations.</title>
        <authorList>
            <person name="Jebb D."/>
            <person name="Huang Z."/>
            <person name="Pippel M."/>
            <person name="Hughes G.M."/>
            <person name="Lavrichenko K."/>
            <person name="Devanna P."/>
            <person name="Winkler S."/>
            <person name="Jermiin L.S."/>
            <person name="Skirmuntt E.C."/>
            <person name="Katzourakis A."/>
            <person name="Burkitt-Gray L."/>
            <person name="Ray D.A."/>
            <person name="Sullivan K.A.M."/>
            <person name="Roscito J.G."/>
            <person name="Kirilenko B.M."/>
            <person name="Davalos L.M."/>
            <person name="Corthals A.P."/>
            <person name="Power M.L."/>
            <person name="Jones G."/>
            <person name="Ransome R.D."/>
            <person name="Dechmann D.K.N."/>
            <person name="Locatelli A.G."/>
            <person name="Puechmaille S.J."/>
            <person name="Fedrigo O."/>
            <person name="Jarvis E.D."/>
            <person name="Hiller M."/>
            <person name="Vernes S.C."/>
            <person name="Myers E.W."/>
            <person name="Teeling E.C."/>
        </authorList>
    </citation>
    <scope>NUCLEOTIDE SEQUENCE [LARGE SCALE GENOMIC DNA]</scope>
    <source>
        <strain evidence="1">MMolMol1</strain>
        <tissue evidence="1">Muscle</tissue>
    </source>
</reference>
<protein>
    <submittedName>
        <fullName evidence="1">Uncharacterized protein</fullName>
    </submittedName>
</protein>
<dbReference type="EMBL" id="JACASF010000001">
    <property type="protein sequence ID" value="KAF6501115.1"/>
    <property type="molecule type" value="Genomic_DNA"/>
</dbReference>
<gene>
    <name evidence="1" type="ORF">HJG59_008094</name>
</gene>
<proteinExistence type="predicted"/>